<evidence type="ECO:0000256" key="6">
    <source>
        <dbReference type="ARBA" id="ARBA00023010"/>
    </source>
</evidence>
<protein>
    <recommendedName>
        <fullName evidence="10">Mitochondrial import inner membrane translocase subunit</fullName>
    </recommendedName>
</protein>
<evidence type="ECO:0000256" key="3">
    <source>
        <dbReference type="ARBA" id="ARBA00022723"/>
    </source>
</evidence>
<evidence type="ECO:0000313" key="13">
    <source>
        <dbReference type="Proteomes" id="UP000075920"/>
    </source>
</evidence>
<keyword evidence="2 10" id="KW-0813">Transport</keyword>
<dbReference type="GO" id="GO:0005743">
    <property type="term" value="C:mitochondrial inner membrane"/>
    <property type="evidence" value="ECO:0007669"/>
    <property type="project" value="UniProtKB-SubCell"/>
</dbReference>
<evidence type="ECO:0000256" key="9">
    <source>
        <dbReference type="ARBA" id="ARBA00023186"/>
    </source>
</evidence>
<comment type="domain">
    <text evidence="10">The twin CX3C motif contains 4 conserved Cys residues that form 2 disulfide bonds in the mitochondrial intermembrane space.</text>
</comment>
<evidence type="ECO:0000256" key="10">
    <source>
        <dbReference type="RuleBase" id="RU367043"/>
    </source>
</evidence>
<keyword evidence="4" id="KW-0862">Zinc</keyword>
<evidence type="ECO:0000313" key="12">
    <source>
        <dbReference type="EnsemblMetazoa" id="AMIN004556-PA"/>
    </source>
</evidence>
<dbReference type="InterPro" id="IPR035427">
    <property type="entry name" value="Tim10-like_dom_sf"/>
</dbReference>
<dbReference type="GO" id="GO:0015031">
    <property type="term" value="P:protein transport"/>
    <property type="evidence" value="ECO:0007669"/>
    <property type="project" value="UniProtKB-KW"/>
</dbReference>
<dbReference type="Proteomes" id="UP000075920">
    <property type="component" value="Unassembled WGS sequence"/>
</dbReference>
<dbReference type="FunFam" id="1.10.287.810:FF:000001">
    <property type="entry name" value="mitochondrial import inner membrane translocase subunit TIM13"/>
    <property type="match status" value="1"/>
</dbReference>
<accession>A0A182W2J6</accession>
<evidence type="ECO:0000256" key="8">
    <source>
        <dbReference type="ARBA" id="ARBA00023157"/>
    </source>
</evidence>
<keyword evidence="6 10" id="KW-0811">Translocation</keyword>
<dbReference type="VEuPathDB" id="VectorBase:AMIN004556"/>
<keyword evidence="7 10" id="KW-0496">Mitochondrion</keyword>
<dbReference type="AlphaFoldDB" id="A0A182W2J6"/>
<evidence type="ECO:0000256" key="7">
    <source>
        <dbReference type="ARBA" id="ARBA00023128"/>
    </source>
</evidence>
<name>A0A182W2J6_9DIPT</name>
<keyword evidence="3" id="KW-0479">Metal-binding</keyword>
<keyword evidence="5 10" id="KW-0653">Protein transport</keyword>
<comment type="similarity">
    <text evidence="1 10">Belongs to the small Tim family.</text>
</comment>
<feature type="domain" description="Tim10-like" evidence="11">
    <location>
        <begin position="75"/>
        <end position="134"/>
    </location>
</feature>
<reference evidence="13" key="1">
    <citation type="submission" date="2013-03" db="EMBL/GenBank/DDBJ databases">
        <title>The Genome Sequence of Anopheles minimus MINIMUS1.</title>
        <authorList>
            <consortium name="The Broad Institute Genomics Platform"/>
            <person name="Neafsey D.E."/>
            <person name="Walton C."/>
            <person name="Walker B."/>
            <person name="Young S.K."/>
            <person name="Zeng Q."/>
            <person name="Gargeya S."/>
            <person name="Fitzgerald M."/>
            <person name="Haas B."/>
            <person name="Abouelleil A."/>
            <person name="Allen A.W."/>
            <person name="Alvarado L."/>
            <person name="Arachchi H.M."/>
            <person name="Berlin A.M."/>
            <person name="Chapman S.B."/>
            <person name="Gainer-Dewar J."/>
            <person name="Goldberg J."/>
            <person name="Griggs A."/>
            <person name="Gujja S."/>
            <person name="Hansen M."/>
            <person name="Howarth C."/>
            <person name="Imamovic A."/>
            <person name="Ireland A."/>
            <person name="Larimer J."/>
            <person name="McCowan C."/>
            <person name="Murphy C."/>
            <person name="Pearson M."/>
            <person name="Poon T.W."/>
            <person name="Priest M."/>
            <person name="Roberts A."/>
            <person name="Saif S."/>
            <person name="Shea T."/>
            <person name="Sisk P."/>
            <person name="Sykes S."/>
            <person name="Wortman J."/>
            <person name="Nusbaum C."/>
            <person name="Birren B."/>
        </authorList>
    </citation>
    <scope>NUCLEOTIDE SEQUENCE [LARGE SCALE GENOMIC DNA]</scope>
    <source>
        <strain evidence="13">MINIMUS1</strain>
    </source>
</reference>
<keyword evidence="8 10" id="KW-1015">Disulfide bond</keyword>
<evidence type="ECO:0000256" key="4">
    <source>
        <dbReference type="ARBA" id="ARBA00022833"/>
    </source>
</evidence>
<dbReference type="GO" id="GO:0045039">
    <property type="term" value="P:protein insertion into mitochondrial inner membrane"/>
    <property type="evidence" value="ECO:0007669"/>
    <property type="project" value="UniProtKB-ARBA"/>
</dbReference>
<evidence type="ECO:0000256" key="1">
    <source>
        <dbReference type="ARBA" id="ARBA00006720"/>
    </source>
</evidence>
<keyword evidence="9 10" id="KW-0143">Chaperone</keyword>
<dbReference type="SUPFAM" id="SSF144122">
    <property type="entry name" value="Tim10-like"/>
    <property type="match status" value="1"/>
</dbReference>
<dbReference type="GO" id="GO:0046872">
    <property type="term" value="F:metal ion binding"/>
    <property type="evidence" value="ECO:0007669"/>
    <property type="project" value="UniProtKB-KW"/>
</dbReference>
<sequence>VTVLVGWDGVQLCITQPKITDGVSDIYIFSGLGSLTQTHLPPNCVLVFSLIQHLTMDVSLENLSSSQKDELMSTIKQKIAIANAQELVTKMTEKCFKKCVGKPGQDLDGSEQKCIAMCMDRFMDSWNVVSRALTQRLQQEQYKG</sequence>
<dbReference type="GO" id="GO:0042719">
    <property type="term" value="C:mitochondrial intermembrane space chaperone complex"/>
    <property type="evidence" value="ECO:0007669"/>
    <property type="project" value="UniProtKB-ARBA"/>
</dbReference>
<evidence type="ECO:0000256" key="2">
    <source>
        <dbReference type="ARBA" id="ARBA00022448"/>
    </source>
</evidence>
<comment type="subunit">
    <text evidence="10">Heterohexamer.</text>
</comment>
<dbReference type="InterPro" id="IPR004217">
    <property type="entry name" value="Tim10-like"/>
</dbReference>
<evidence type="ECO:0000259" key="11">
    <source>
        <dbReference type="Pfam" id="PF02953"/>
    </source>
</evidence>
<dbReference type="EnsemblMetazoa" id="AMIN004556-RA">
    <property type="protein sequence ID" value="AMIN004556-PA"/>
    <property type="gene ID" value="AMIN004556"/>
</dbReference>
<keyword evidence="10" id="KW-0472">Membrane</keyword>
<dbReference type="STRING" id="112268.A0A182W2J6"/>
<dbReference type="Gene3D" id="1.10.287.810">
    <property type="entry name" value="Mitochondrial import inner membrane translocase subunit tim13 like domains"/>
    <property type="match status" value="1"/>
</dbReference>
<keyword evidence="10" id="KW-0999">Mitochondrion inner membrane</keyword>
<comment type="subcellular location">
    <subcellularLocation>
        <location evidence="10">Mitochondrion inner membrane</location>
        <topology evidence="10">Peripheral membrane protein</topology>
        <orientation evidence="10">Intermembrane side</orientation>
    </subcellularLocation>
</comment>
<keyword evidence="13" id="KW-1185">Reference proteome</keyword>
<comment type="function">
    <text evidence="10">Mitochondrial intermembrane chaperone that participates in the import and insertion of some multi-pass transmembrane proteins into the mitochondrial inner membrane. Also required for the transfer of beta-barrel precursors from the TOM complex to the sorting and assembly machinery (SAM complex) of the outer membrane. Acts as a chaperone-like protein that protects the hydrophobic precursors from aggregation and guide them through the mitochondrial intermembrane space.</text>
</comment>
<reference evidence="12" key="2">
    <citation type="submission" date="2020-05" db="UniProtKB">
        <authorList>
            <consortium name="EnsemblMetazoa"/>
        </authorList>
    </citation>
    <scope>IDENTIFICATION</scope>
    <source>
        <strain evidence="12">MINIMUS1</strain>
    </source>
</reference>
<proteinExistence type="inferred from homology"/>
<dbReference type="Pfam" id="PF02953">
    <property type="entry name" value="zf-Tim10_DDP"/>
    <property type="match status" value="1"/>
</dbReference>
<evidence type="ECO:0000256" key="5">
    <source>
        <dbReference type="ARBA" id="ARBA00022927"/>
    </source>
</evidence>
<organism evidence="12 13">
    <name type="scientific">Anopheles minimus</name>
    <dbReference type="NCBI Taxonomy" id="112268"/>
    <lineage>
        <taxon>Eukaryota</taxon>
        <taxon>Metazoa</taxon>
        <taxon>Ecdysozoa</taxon>
        <taxon>Arthropoda</taxon>
        <taxon>Hexapoda</taxon>
        <taxon>Insecta</taxon>
        <taxon>Pterygota</taxon>
        <taxon>Neoptera</taxon>
        <taxon>Endopterygota</taxon>
        <taxon>Diptera</taxon>
        <taxon>Nematocera</taxon>
        <taxon>Culicoidea</taxon>
        <taxon>Culicidae</taxon>
        <taxon>Anophelinae</taxon>
        <taxon>Anopheles</taxon>
    </lineage>
</organism>